<dbReference type="SUPFAM" id="SSF81321">
    <property type="entry name" value="Family A G protein-coupled receptor-like"/>
    <property type="match status" value="1"/>
</dbReference>
<feature type="transmembrane region" description="Helical" evidence="5">
    <location>
        <begin position="88"/>
        <end position="110"/>
    </location>
</feature>
<reference evidence="8" key="2">
    <citation type="submission" date="2020-08" db="EMBL/GenBank/DDBJ databases">
        <authorList>
            <person name="Kikuchi T."/>
        </authorList>
    </citation>
    <scope>NUCLEOTIDE SEQUENCE</scope>
    <source>
        <strain evidence="7">Ka4C1</strain>
    </source>
</reference>
<dbReference type="Gene3D" id="1.20.1070.10">
    <property type="entry name" value="Rhodopsin 7-helix transmembrane proteins"/>
    <property type="match status" value="1"/>
</dbReference>
<dbReference type="WBParaSite" id="BXY_0201600.1">
    <property type="protein sequence ID" value="BXY_0201600.1"/>
    <property type="gene ID" value="BXY_0201600"/>
</dbReference>
<gene>
    <name evidence="7" type="ORF">BXYJ_LOCUS12785</name>
</gene>
<keyword evidence="10" id="KW-1185">Reference proteome</keyword>
<proteinExistence type="predicted"/>
<dbReference type="GO" id="GO:0016020">
    <property type="term" value="C:membrane"/>
    <property type="evidence" value="ECO:0007669"/>
    <property type="project" value="UniProtKB-SubCell"/>
</dbReference>
<dbReference type="Proteomes" id="UP000582659">
    <property type="component" value="Unassembled WGS sequence"/>
</dbReference>
<feature type="transmembrane region" description="Helical" evidence="5">
    <location>
        <begin position="12"/>
        <end position="35"/>
    </location>
</feature>
<evidence type="ECO:0000256" key="4">
    <source>
        <dbReference type="ARBA" id="ARBA00023136"/>
    </source>
</evidence>
<evidence type="ECO:0000256" key="2">
    <source>
        <dbReference type="ARBA" id="ARBA00022692"/>
    </source>
</evidence>
<protein>
    <submittedName>
        <fullName evidence="7">(pine wood nematode) hypothetical protein</fullName>
    </submittedName>
    <submittedName>
        <fullName evidence="11">G_PROTEIN_RECEP_F1_2 domain-containing protein</fullName>
    </submittedName>
</protein>
<dbReference type="GO" id="GO:0004930">
    <property type="term" value="F:G protein-coupled receptor activity"/>
    <property type="evidence" value="ECO:0007669"/>
    <property type="project" value="InterPro"/>
</dbReference>
<evidence type="ECO:0000256" key="1">
    <source>
        <dbReference type="ARBA" id="ARBA00004370"/>
    </source>
</evidence>
<feature type="transmembrane region" description="Helical" evidence="5">
    <location>
        <begin position="130"/>
        <end position="155"/>
    </location>
</feature>
<dbReference type="EMBL" id="CAJFCV020000005">
    <property type="protein sequence ID" value="CAG9125503.1"/>
    <property type="molecule type" value="Genomic_DNA"/>
</dbReference>
<dbReference type="SMART" id="SM01381">
    <property type="entry name" value="7TM_GPCR_Srsx"/>
    <property type="match status" value="1"/>
</dbReference>
<accession>A0A1I7RMT0</accession>
<evidence type="ECO:0000313" key="10">
    <source>
        <dbReference type="Proteomes" id="UP000659654"/>
    </source>
</evidence>
<dbReference type="InterPro" id="IPR047130">
    <property type="entry name" value="7TM_GPCR_Srsx_nematod"/>
</dbReference>
<evidence type="ECO:0000259" key="6">
    <source>
        <dbReference type="PROSITE" id="PS50262"/>
    </source>
</evidence>
<evidence type="ECO:0000313" key="9">
    <source>
        <dbReference type="Proteomes" id="UP000095284"/>
    </source>
</evidence>
<reference evidence="11" key="1">
    <citation type="submission" date="2016-11" db="UniProtKB">
        <authorList>
            <consortium name="WormBaseParasite"/>
        </authorList>
    </citation>
    <scope>IDENTIFICATION</scope>
</reference>
<keyword evidence="3 5" id="KW-1133">Transmembrane helix</keyword>
<keyword evidence="2 5" id="KW-0812">Transmembrane</keyword>
<keyword evidence="4 5" id="KW-0472">Membrane</keyword>
<dbReference type="Proteomes" id="UP000659654">
    <property type="component" value="Unassembled WGS sequence"/>
</dbReference>
<dbReference type="InterPro" id="IPR000276">
    <property type="entry name" value="GPCR_Rhodpsn"/>
</dbReference>
<dbReference type="PANTHER" id="PTHR23360">
    <property type="entry name" value="G-PROTEIN COUPLED RECEPTORS FAMILY 1 PROFILE DOMAIN-CONTAINING PROTEIN-RELATED"/>
    <property type="match status" value="1"/>
</dbReference>
<evidence type="ECO:0000256" key="3">
    <source>
        <dbReference type="ARBA" id="ARBA00022989"/>
    </source>
</evidence>
<dbReference type="InterPro" id="IPR017452">
    <property type="entry name" value="GPCR_Rhodpsn_7TM"/>
</dbReference>
<evidence type="ECO:0000313" key="7">
    <source>
        <dbReference type="EMBL" id="CAD5232694.1"/>
    </source>
</evidence>
<feature type="domain" description="G-protein coupled receptors family 1 profile" evidence="6">
    <location>
        <begin position="1"/>
        <end position="222"/>
    </location>
</feature>
<name>A0A1I7RMT0_BURXY</name>
<dbReference type="AlphaFoldDB" id="A0A1I7RMT0"/>
<dbReference type="OrthoDB" id="5820127at2759"/>
<dbReference type="Pfam" id="PF10320">
    <property type="entry name" value="7TM_GPCR_Srsx"/>
    <property type="match status" value="1"/>
</dbReference>
<feature type="transmembrane region" description="Helical" evidence="5">
    <location>
        <begin position="47"/>
        <end position="67"/>
    </location>
</feature>
<feature type="transmembrane region" description="Helical" evidence="5">
    <location>
        <begin position="167"/>
        <end position="191"/>
    </location>
</feature>
<organism evidence="9 11">
    <name type="scientific">Bursaphelenchus xylophilus</name>
    <name type="common">Pinewood nematode worm</name>
    <name type="synonym">Aphelenchoides xylophilus</name>
    <dbReference type="NCBI Taxonomy" id="6326"/>
    <lineage>
        <taxon>Eukaryota</taxon>
        <taxon>Metazoa</taxon>
        <taxon>Ecdysozoa</taxon>
        <taxon>Nematoda</taxon>
        <taxon>Chromadorea</taxon>
        <taxon>Rhabditida</taxon>
        <taxon>Tylenchina</taxon>
        <taxon>Tylenchomorpha</taxon>
        <taxon>Aphelenchoidea</taxon>
        <taxon>Aphelenchoididae</taxon>
        <taxon>Bursaphelenchus</taxon>
    </lineage>
</organism>
<dbReference type="PROSITE" id="PS50262">
    <property type="entry name" value="G_PROTEIN_RECEP_F1_2"/>
    <property type="match status" value="1"/>
</dbReference>
<evidence type="ECO:0000313" key="11">
    <source>
        <dbReference type="WBParaSite" id="BXY_0201600.1"/>
    </source>
</evidence>
<dbReference type="InterPro" id="IPR019424">
    <property type="entry name" value="7TM_GPCR_Srsx"/>
</dbReference>
<sequence>MVLSLRSPSNIFIAFTAFGDILHETGNIVSGYLVFTSNWVLPLDTCFKYQFIFTFGTALSSVMLFMTSLDRVVCVGIPHTYNKWSKSTIVTSGTIFSFGVPAMFGIYAYLNLEEEYRFCKVLSELPTFLLRIFFFFGFMFISLTLLFYIVIWSLLQHRNYRHSKQMLRSITAVSMCICSGWLTSMLAGAYFLFVKFADDYNTVLYSGLPMEISVALNYPLLYRMSREYRASFREHLRSITCGFLFVKAKTTESQVMAVS</sequence>
<dbReference type="EMBL" id="CAJFDI010000005">
    <property type="protein sequence ID" value="CAD5232694.1"/>
    <property type="molecule type" value="Genomic_DNA"/>
</dbReference>
<evidence type="ECO:0000313" key="8">
    <source>
        <dbReference type="EMBL" id="CAG9125503.1"/>
    </source>
</evidence>
<evidence type="ECO:0000256" key="5">
    <source>
        <dbReference type="SAM" id="Phobius"/>
    </source>
</evidence>
<comment type="subcellular location">
    <subcellularLocation>
        <location evidence="1">Membrane</location>
    </subcellularLocation>
</comment>
<feature type="transmembrane region" description="Helical" evidence="5">
    <location>
        <begin position="203"/>
        <end position="222"/>
    </location>
</feature>
<dbReference type="Proteomes" id="UP000095284">
    <property type="component" value="Unplaced"/>
</dbReference>